<dbReference type="AlphaFoldDB" id="B8CP44"/>
<dbReference type="HOGENOM" id="CLU_3239552_0_0_6"/>
<dbReference type="Proteomes" id="UP000000753">
    <property type="component" value="Chromosome"/>
</dbReference>
<dbReference type="STRING" id="225849.swp_2549"/>
<protein>
    <submittedName>
        <fullName evidence="1">Uncharacterized protein</fullName>
    </submittedName>
</protein>
<proteinExistence type="predicted"/>
<organism evidence="1 2">
    <name type="scientific">Shewanella piezotolerans (strain WP3 / JCM 13877)</name>
    <dbReference type="NCBI Taxonomy" id="225849"/>
    <lineage>
        <taxon>Bacteria</taxon>
        <taxon>Pseudomonadati</taxon>
        <taxon>Pseudomonadota</taxon>
        <taxon>Gammaproteobacteria</taxon>
        <taxon>Alteromonadales</taxon>
        <taxon>Shewanellaceae</taxon>
        <taxon>Shewanella</taxon>
    </lineage>
</organism>
<dbReference type="KEGG" id="swp:swp_2549"/>
<accession>B8CP44</accession>
<name>B8CP44_SHEPW</name>
<evidence type="ECO:0000313" key="2">
    <source>
        <dbReference type="Proteomes" id="UP000000753"/>
    </source>
</evidence>
<sequence>MSVVFASTRGCVRGYEKTDNFTFGRDCNWYRRLCWYGGIKKTT</sequence>
<reference evidence="1 2" key="1">
    <citation type="journal article" date="2008" name="PLoS ONE">
        <title>Environmental adaptation: genomic analysis of the piezotolerant and psychrotolerant deep-sea iron reducing bacterium Shewanella piezotolerans WP3.</title>
        <authorList>
            <person name="Wang F."/>
            <person name="Wang J."/>
            <person name="Jian H."/>
            <person name="Zhang B."/>
            <person name="Li S."/>
            <person name="Wang F."/>
            <person name="Zeng X."/>
            <person name="Gao L."/>
            <person name="Bartlett D.H."/>
            <person name="Yu J."/>
            <person name="Hu S."/>
            <person name="Xiao X."/>
        </authorList>
    </citation>
    <scope>NUCLEOTIDE SEQUENCE [LARGE SCALE GENOMIC DNA]</scope>
    <source>
        <strain evidence="2">WP3 / JCM 13877</strain>
    </source>
</reference>
<dbReference type="EMBL" id="CP000472">
    <property type="protein sequence ID" value="ACJ29288.1"/>
    <property type="molecule type" value="Genomic_DNA"/>
</dbReference>
<evidence type="ECO:0000313" key="1">
    <source>
        <dbReference type="EMBL" id="ACJ29288.1"/>
    </source>
</evidence>
<gene>
    <name evidence="1" type="ordered locus">swp_2549</name>
</gene>
<keyword evidence="2" id="KW-1185">Reference proteome</keyword>